<dbReference type="SUPFAM" id="SSF49777">
    <property type="entry name" value="PEBP-like"/>
    <property type="match status" value="1"/>
</dbReference>
<sequence>MKLTSPEFENGKKIPREFTCEGDDFNPTLIIEDIPAGTKSLALIVDDPDAPMGTWVHWVSFNIPVVSQIDEDSIPGKQGINDFGRKDYGGPCPPSGTHRYFFKIYALDNVLDLNEGIKKEALEDAEEGHILDKAELIGLYKKGSTF</sequence>
<dbReference type="InterPro" id="IPR036610">
    <property type="entry name" value="PEBP-like_sf"/>
</dbReference>
<organism evidence="1">
    <name type="scientific">Candidatus Methanophaga sp. ANME-1 ERB7</name>
    <dbReference type="NCBI Taxonomy" id="2759913"/>
    <lineage>
        <taxon>Archaea</taxon>
        <taxon>Methanobacteriati</taxon>
        <taxon>Methanobacteriota</taxon>
        <taxon>Stenosarchaea group</taxon>
        <taxon>Methanomicrobia</taxon>
        <taxon>Candidatus Methanophagales</taxon>
        <taxon>Candidatus Methanophagaceae</taxon>
        <taxon>Candidatus Methanophaga</taxon>
    </lineage>
</organism>
<dbReference type="Pfam" id="PF01161">
    <property type="entry name" value="PBP"/>
    <property type="match status" value="1"/>
</dbReference>
<dbReference type="InterPro" id="IPR005247">
    <property type="entry name" value="YbhB_YbcL/LppC-like"/>
</dbReference>
<dbReference type="Gene3D" id="3.90.280.10">
    <property type="entry name" value="PEBP-like"/>
    <property type="match status" value="1"/>
</dbReference>
<evidence type="ECO:0000313" key="1">
    <source>
        <dbReference type="EMBL" id="QNO58151.1"/>
    </source>
</evidence>
<dbReference type="InterPro" id="IPR008914">
    <property type="entry name" value="PEBP"/>
</dbReference>
<name>A0A7G9ZD17_9EURY</name>
<proteinExistence type="predicted"/>
<dbReference type="AlphaFoldDB" id="A0A7G9ZD17"/>
<dbReference type="NCBIfam" id="TIGR00481">
    <property type="entry name" value="YbhB/YbcL family Raf kinase inhibitor-like protein"/>
    <property type="match status" value="1"/>
</dbReference>
<dbReference type="CDD" id="cd00865">
    <property type="entry name" value="PEBP_bact_arch"/>
    <property type="match status" value="1"/>
</dbReference>
<dbReference type="PANTHER" id="PTHR30289:SF1">
    <property type="entry name" value="PEBP (PHOSPHATIDYLETHANOLAMINE-BINDING PROTEIN) FAMILY PROTEIN"/>
    <property type="match status" value="1"/>
</dbReference>
<reference evidence="1" key="1">
    <citation type="submission" date="2020-06" db="EMBL/GenBank/DDBJ databases">
        <title>Unique genomic features of the anaerobic methanotrophic archaea.</title>
        <authorList>
            <person name="Chadwick G.L."/>
            <person name="Skennerton C.T."/>
            <person name="Laso-Perez R."/>
            <person name="Leu A.O."/>
            <person name="Speth D.R."/>
            <person name="Yu H."/>
            <person name="Morgan-Lang C."/>
            <person name="Hatzenpichler R."/>
            <person name="Goudeau D."/>
            <person name="Malmstrom R."/>
            <person name="Brazelton W.J."/>
            <person name="Woyke T."/>
            <person name="Hallam S.J."/>
            <person name="Tyson G.W."/>
            <person name="Wegener G."/>
            <person name="Boetius A."/>
            <person name="Orphan V."/>
        </authorList>
    </citation>
    <scope>NUCLEOTIDE SEQUENCE</scope>
</reference>
<protein>
    <recommendedName>
        <fullName evidence="2">YbhB/YbcL family Raf kinase inhibitor-like protein</fullName>
    </recommendedName>
</protein>
<evidence type="ECO:0008006" key="2">
    <source>
        <dbReference type="Google" id="ProtNLM"/>
    </source>
</evidence>
<dbReference type="PANTHER" id="PTHR30289">
    <property type="entry name" value="UNCHARACTERIZED PROTEIN YBCL-RELATED"/>
    <property type="match status" value="1"/>
</dbReference>
<gene>
    <name evidence="1" type="ORF">ACBHHCEK_00019</name>
</gene>
<dbReference type="EMBL" id="MT631715">
    <property type="protein sequence ID" value="QNO58151.1"/>
    <property type="molecule type" value="Genomic_DNA"/>
</dbReference>
<accession>A0A7G9ZD17</accession>